<evidence type="ECO:0000256" key="1">
    <source>
        <dbReference type="SAM" id="MobiDB-lite"/>
    </source>
</evidence>
<dbReference type="Proteomes" id="UP000271705">
    <property type="component" value="Unassembled WGS sequence"/>
</dbReference>
<name>A0A431UGC3_STEMA</name>
<dbReference type="SUPFAM" id="SSF56601">
    <property type="entry name" value="beta-lactamase/transpeptidase-like"/>
    <property type="match status" value="1"/>
</dbReference>
<dbReference type="InterPro" id="IPR050789">
    <property type="entry name" value="Diverse_Enzym_Activities"/>
</dbReference>
<sequence length="568" mass="61912">MGSQAGRVAPSQRHGLAPIPWQNRRWPAPCPSTAPGRSTTRRSALRRQCPGDPVRYSIRLAVACVISVAASGCAGIPDAAAQEPYWPTQGWRHSSPEAQGMDSEVLANAFDYVREHQTPIHSLTIIRNGYVVVDAYFWPFQKGQYHDVASVTKSVTTTLAGIAIGKHALELHQPLTSVFGAQGIANLDERKKRVTLEHLMTMSSGLDCDASQGEITLSRMRQSSDWRRFMLDLPMRDEPGSHFEYCSGGMHLLSAAITKATGQSAFDFARRELFGPLGINHAAWPADGHGVSYGWGDLHLEPLDMAKLGYLWLNDGRWEGRQLVPAAWMRAAVRPQAQLEGSDEQYGYGLWLQPNRKPSLFEANGRGGQRISVSPEKNIVVVFTGGTFEPGDIGAFILTSLTSDQPLPENPAAVARLEAAVNDAAKPPPPVSFMPPLARTVSGKRYVLSENPLGAKSLMLTFSGAEVAQLQLELNSRHEPSRPVGLDGTPRVSANGNSGLPVAVGGRWESSNTFVFDYNEIGNINVFRFRLTFSGDDIVVDLSERSQVIQPARFRGTSGSRAAPEQVH</sequence>
<dbReference type="PANTHER" id="PTHR43283:SF7">
    <property type="entry name" value="BETA-LACTAMASE-RELATED DOMAIN-CONTAINING PROTEIN"/>
    <property type="match status" value="1"/>
</dbReference>
<dbReference type="InterPro" id="IPR001466">
    <property type="entry name" value="Beta-lactam-related"/>
</dbReference>
<keyword evidence="3" id="KW-0378">Hydrolase</keyword>
<proteinExistence type="predicted"/>
<accession>A0A431UGC3</accession>
<dbReference type="AlphaFoldDB" id="A0A431UGC3"/>
<protein>
    <submittedName>
        <fullName evidence="3">Class C beta-lactamase-related serine hydrolase</fullName>
    </submittedName>
</protein>
<dbReference type="InterPro" id="IPR012338">
    <property type="entry name" value="Beta-lactam/transpept-like"/>
</dbReference>
<evidence type="ECO:0000259" key="2">
    <source>
        <dbReference type="Pfam" id="PF00144"/>
    </source>
</evidence>
<feature type="region of interest" description="Disordered" evidence="1">
    <location>
        <begin position="1"/>
        <end position="46"/>
    </location>
</feature>
<dbReference type="Pfam" id="PF00144">
    <property type="entry name" value="Beta-lactamase"/>
    <property type="match status" value="1"/>
</dbReference>
<evidence type="ECO:0000313" key="4">
    <source>
        <dbReference type="Proteomes" id="UP000271705"/>
    </source>
</evidence>
<dbReference type="Gene3D" id="3.40.710.10">
    <property type="entry name" value="DD-peptidase/beta-lactamase superfamily"/>
    <property type="match status" value="1"/>
</dbReference>
<dbReference type="GO" id="GO:0016787">
    <property type="term" value="F:hydrolase activity"/>
    <property type="evidence" value="ECO:0007669"/>
    <property type="project" value="UniProtKB-KW"/>
</dbReference>
<dbReference type="EMBL" id="RXLZ01000033">
    <property type="protein sequence ID" value="RTQ88654.1"/>
    <property type="molecule type" value="Genomic_DNA"/>
</dbReference>
<gene>
    <name evidence="3" type="ORF">EKL94_12395</name>
</gene>
<dbReference type="PANTHER" id="PTHR43283">
    <property type="entry name" value="BETA-LACTAMASE-RELATED"/>
    <property type="match status" value="1"/>
</dbReference>
<feature type="domain" description="Beta-lactamase-related" evidence="2">
    <location>
        <begin position="112"/>
        <end position="384"/>
    </location>
</feature>
<reference evidence="3 4" key="1">
    <citation type="submission" date="2018-12" db="EMBL/GenBank/DDBJ databases">
        <authorList>
            <person name="Kartti S."/>
            <person name="Manni A."/>
            <person name="Chemao El Fihri M.W."/>
            <person name="Laamarti M."/>
            <person name="Temsamani L."/>
            <person name="El Jamali J.E."/>
            <person name="Ouadghiri M."/>
            <person name="Ibrahimi A."/>
            <person name="Filati-Maltouf A."/>
        </authorList>
    </citation>
    <scope>NUCLEOTIDE SEQUENCE [LARGE SCALE GENOMIC DNA]</scope>
    <source>
        <strain evidence="3 4">MDMC339</strain>
    </source>
</reference>
<comment type="caution">
    <text evidence="3">The sequence shown here is derived from an EMBL/GenBank/DDBJ whole genome shotgun (WGS) entry which is preliminary data.</text>
</comment>
<evidence type="ECO:0000313" key="3">
    <source>
        <dbReference type="EMBL" id="RTQ88654.1"/>
    </source>
</evidence>
<organism evidence="3 4">
    <name type="scientific">Stenotrophomonas maltophilia</name>
    <name type="common">Pseudomonas maltophilia</name>
    <name type="synonym">Xanthomonas maltophilia</name>
    <dbReference type="NCBI Taxonomy" id="40324"/>
    <lineage>
        <taxon>Bacteria</taxon>
        <taxon>Pseudomonadati</taxon>
        <taxon>Pseudomonadota</taxon>
        <taxon>Gammaproteobacteria</taxon>
        <taxon>Lysobacterales</taxon>
        <taxon>Lysobacteraceae</taxon>
        <taxon>Stenotrophomonas</taxon>
        <taxon>Stenotrophomonas maltophilia group</taxon>
    </lineage>
</organism>